<protein>
    <recommendedName>
        <fullName evidence="2">human endogenous retrovirus K endopeptidase</fullName>
        <ecNumber evidence="2">3.4.23.50</ecNumber>
    </recommendedName>
</protein>
<evidence type="ECO:0000259" key="5">
    <source>
        <dbReference type="PROSITE" id="PS50174"/>
    </source>
</evidence>
<dbReference type="PROSITE" id="PS50175">
    <property type="entry name" value="ASP_PROT_RETROV"/>
    <property type="match status" value="1"/>
</dbReference>
<evidence type="ECO:0000313" key="7">
    <source>
        <dbReference type="EMBL" id="VFV26777.1"/>
    </source>
</evidence>
<gene>
    <name evidence="7" type="ORF">LYPA_23C000207</name>
</gene>
<name>A0A485N2V8_LYNPA</name>
<dbReference type="InterPro" id="IPR001995">
    <property type="entry name" value="Peptidase_A2_cat"/>
</dbReference>
<dbReference type="PROSITE" id="PS50174">
    <property type="entry name" value="G_PATCH"/>
    <property type="match status" value="1"/>
</dbReference>
<feature type="domain" description="Peptidase A2" evidence="6">
    <location>
        <begin position="25"/>
        <end position="97"/>
    </location>
</feature>
<feature type="region of interest" description="Disordered" evidence="4">
    <location>
        <begin position="122"/>
        <end position="141"/>
    </location>
</feature>
<comment type="catalytic activity">
    <reaction evidence="1">
        <text>Processing at the authentic HIV-1 PR recognition site and release of the mature p17 matrix and the p24 capsid protein, as a result of the cleavage of the -SQNY-|-PIVQ- cleavage site.</text>
        <dbReference type="EC" id="3.4.23.50"/>
    </reaction>
</comment>
<dbReference type="SUPFAM" id="SSF50630">
    <property type="entry name" value="Acid proteases"/>
    <property type="match status" value="1"/>
</dbReference>
<accession>A0A485N2V8</accession>
<dbReference type="AlphaFoldDB" id="A0A485N2V8"/>
<reference evidence="7 8" key="1">
    <citation type="submission" date="2019-01" db="EMBL/GenBank/DDBJ databases">
        <authorList>
            <person name="Alioto T."/>
            <person name="Alioto T."/>
        </authorList>
    </citation>
    <scope>NUCLEOTIDE SEQUENCE [LARGE SCALE GENOMIC DNA]</scope>
</reference>
<evidence type="ECO:0000256" key="2">
    <source>
        <dbReference type="ARBA" id="ARBA00013083"/>
    </source>
</evidence>
<dbReference type="Proteomes" id="UP000386466">
    <property type="component" value="Unassembled WGS sequence"/>
</dbReference>
<feature type="domain" description="G-patch" evidence="5">
    <location>
        <begin position="108"/>
        <end position="141"/>
    </location>
</feature>
<dbReference type="Gene3D" id="2.40.70.10">
    <property type="entry name" value="Acid Proteases"/>
    <property type="match status" value="1"/>
</dbReference>
<dbReference type="InterPro" id="IPR021109">
    <property type="entry name" value="Peptidase_aspartic_dom_sf"/>
</dbReference>
<evidence type="ECO:0000256" key="4">
    <source>
        <dbReference type="SAM" id="MobiDB-lite"/>
    </source>
</evidence>
<organism evidence="7 8">
    <name type="scientific">Lynx pardinus</name>
    <name type="common">Iberian lynx</name>
    <name type="synonym">Felis pardina</name>
    <dbReference type="NCBI Taxonomy" id="191816"/>
    <lineage>
        <taxon>Eukaryota</taxon>
        <taxon>Metazoa</taxon>
        <taxon>Chordata</taxon>
        <taxon>Craniata</taxon>
        <taxon>Vertebrata</taxon>
        <taxon>Euteleostomi</taxon>
        <taxon>Mammalia</taxon>
        <taxon>Eutheria</taxon>
        <taxon>Laurasiatheria</taxon>
        <taxon>Carnivora</taxon>
        <taxon>Feliformia</taxon>
        <taxon>Felidae</taxon>
        <taxon>Felinae</taxon>
        <taxon>Lynx</taxon>
    </lineage>
</organism>
<dbReference type="GO" id="GO:0004190">
    <property type="term" value="F:aspartic-type endopeptidase activity"/>
    <property type="evidence" value="ECO:0007669"/>
    <property type="project" value="InterPro"/>
</dbReference>
<dbReference type="GO" id="GO:0006508">
    <property type="term" value="P:proteolysis"/>
    <property type="evidence" value="ECO:0007669"/>
    <property type="project" value="InterPro"/>
</dbReference>
<dbReference type="GO" id="GO:0003676">
    <property type="term" value="F:nucleic acid binding"/>
    <property type="evidence" value="ECO:0007669"/>
    <property type="project" value="InterPro"/>
</dbReference>
<dbReference type="EC" id="3.4.23.50" evidence="2"/>
<evidence type="ECO:0000256" key="1">
    <source>
        <dbReference type="ARBA" id="ARBA00001339"/>
    </source>
</evidence>
<evidence type="ECO:0000259" key="6">
    <source>
        <dbReference type="PROSITE" id="PS50175"/>
    </source>
</evidence>
<dbReference type="EMBL" id="CAAGRJ010009029">
    <property type="protein sequence ID" value="VFV26777.1"/>
    <property type="molecule type" value="Genomic_DNA"/>
</dbReference>
<evidence type="ECO:0000313" key="8">
    <source>
        <dbReference type="Proteomes" id="UP000386466"/>
    </source>
</evidence>
<sequence>MVKWASLLTETDRLSMTLKIQGKSFSRLVDSGADILMVSPSNGQMPAAPRCAGLFNVGLAVYHGCETPKKLPYSSTILVPSSTFYFKHPINLWGRDLLQQWGAELVIPPSGSAKHMTKMGYREGQSLGKKPSRAGVGYPFP</sequence>
<dbReference type="Pfam" id="PF00077">
    <property type="entry name" value="RVP"/>
    <property type="match status" value="1"/>
</dbReference>
<keyword evidence="8" id="KW-1185">Reference proteome</keyword>
<dbReference type="InterPro" id="IPR000467">
    <property type="entry name" value="G_patch_dom"/>
</dbReference>
<proteinExistence type="predicted"/>
<evidence type="ECO:0000256" key="3">
    <source>
        <dbReference type="ARBA" id="ARBA00022801"/>
    </source>
</evidence>
<dbReference type="InterPro" id="IPR018061">
    <property type="entry name" value="Retropepsins"/>
</dbReference>
<keyword evidence="3" id="KW-0378">Hydrolase</keyword>